<accession>A0A7C5HMV3</accession>
<proteinExistence type="predicted"/>
<dbReference type="AlphaFoldDB" id="A0A7C5HMV3"/>
<protein>
    <submittedName>
        <fullName evidence="1">Uncharacterized protein</fullName>
    </submittedName>
</protein>
<organism evidence="1">
    <name type="scientific">Chlorobaculum parvum</name>
    <dbReference type="NCBI Taxonomy" id="274539"/>
    <lineage>
        <taxon>Bacteria</taxon>
        <taxon>Pseudomonadati</taxon>
        <taxon>Chlorobiota</taxon>
        <taxon>Chlorobiia</taxon>
        <taxon>Chlorobiales</taxon>
        <taxon>Chlorobiaceae</taxon>
        <taxon>Chlorobaculum</taxon>
    </lineage>
</organism>
<reference evidence="1" key="1">
    <citation type="journal article" date="2020" name="mSystems">
        <title>Genome- and Community-Level Interaction Insights into Carbon Utilization and Element Cycling Functions of Hydrothermarchaeota in Hydrothermal Sediment.</title>
        <authorList>
            <person name="Zhou Z."/>
            <person name="Liu Y."/>
            <person name="Xu W."/>
            <person name="Pan J."/>
            <person name="Luo Z.H."/>
            <person name="Li M."/>
        </authorList>
    </citation>
    <scope>NUCLEOTIDE SEQUENCE [LARGE SCALE GENOMIC DNA]</scope>
    <source>
        <strain evidence="1">HyVt-633</strain>
    </source>
</reference>
<evidence type="ECO:0000313" key="1">
    <source>
        <dbReference type="EMBL" id="HHE32160.1"/>
    </source>
</evidence>
<sequence>MPQHACDRLELCRVGEQVVFDKLVA</sequence>
<dbReference type="Proteomes" id="UP000886058">
    <property type="component" value="Unassembled WGS sequence"/>
</dbReference>
<name>A0A7C5HMV3_9CHLB</name>
<gene>
    <name evidence="1" type="ORF">ENL07_05905</name>
</gene>
<comment type="caution">
    <text evidence="1">The sequence shown here is derived from an EMBL/GenBank/DDBJ whole genome shotgun (WGS) entry which is preliminary data.</text>
</comment>
<dbReference type="EMBL" id="DRSQ01000123">
    <property type="protein sequence ID" value="HHE32160.1"/>
    <property type="molecule type" value="Genomic_DNA"/>
</dbReference>